<sequence>MSLLDHTWWEKCIKADPSGLLDKWALRRSPVCGWPGIACRHGRVRALNLSRLGLEGVISPQIAALRHLAVLDLQTNNLSGSIPSELGNCTSLQGLFLASNLLTGAIPHSLGNLHRLRGLHLHENLLHGSIPPSLGNCSLLTDLELAKNGLTGRIPEALGRLEMLQSLYLFENRLTGRIPEQIGGLTRLEELILYSNKLSGSIPPSFGQLRRLRLLYLYANELEGSIPPVLSNCSQLEDVELSQNRLTGSIPTELGSLKKLAFLSIFETNLTGSIPDELGHLEELTELLLYSNRLTGSLPQSLGRLTKLTTLFLYDNNLTGELPASLGNCSLLVDVELQMNNFSGGLPPSLAFLGELQVFRIMSNRLSGPFPSALTNCTQLKVLDLGDNHFSGKVPEEIGSLVRLQQLQLYENEFSGPIPSSLGTLTELYHLAMSYNRLSGSIPDSFASLASIQGIYLHGNYLSGEVPFAALRRLVGQIPEGLGTLKSLVTLDLSSNNLTGRIPKSLATLSGLSSLNVSMNNLQGPVPQEGVFLKLNLSSLGGNPGLCGELVKKACQEESSAAAASKHRSMGKVGATLVISAAIFILVAALGCWFLLDRWRIKQLELSAMTDCFSEANLLGAGGFSKVYKGTNALNGETVAVKVLSSSCADLKSFVSEVNMLDVLKHRNLVKVLGYCWTWEVKALVLEFMPNGSLASFAARNSHRLDWKIRLTIAEGIAQGLYYMHNQLKDPVIHCDLKPGNVLLDAGLSPHVADFGLSKLVHGENGETSVSAFKGTIGYAPPEYGTSYRVSTKGDVYSYGVVLLELLTGVAPSSECLRVRGQTLREWILDEGREDLCQVLDPALALVDTDHGVEIRNLVQVGLLCTAYNPSQRPSIKDVVAMLEQLNQ</sequence>
<dbReference type="EC" id="2.7.11.1" evidence="2"/>
<evidence type="ECO:0000256" key="1">
    <source>
        <dbReference type="ARBA" id="ARBA00004251"/>
    </source>
</evidence>
<evidence type="ECO:0000256" key="16">
    <source>
        <dbReference type="ARBA" id="ARBA00023180"/>
    </source>
</evidence>
<dbReference type="Pfam" id="PF13855">
    <property type="entry name" value="LRR_8"/>
    <property type="match status" value="2"/>
</dbReference>
<evidence type="ECO:0000313" key="22">
    <source>
        <dbReference type="EMBL" id="EFJ18305.1"/>
    </source>
</evidence>
<dbReference type="GO" id="GO:0033612">
    <property type="term" value="F:receptor serine/threonine kinase binding"/>
    <property type="evidence" value="ECO:0000318"/>
    <property type="project" value="GO_Central"/>
</dbReference>
<dbReference type="PROSITE" id="PS50011">
    <property type="entry name" value="PROTEIN_KINASE_DOM"/>
    <property type="match status" value="1"/>
</dbReference>
<dbReference type="InParanoid" id="D8SAZ0"/>
<name>D8SAZ0_SELML</name>
<evidence type="ECO:0000256" key="2">
    <source>
        <dbReference type="ARBA" id="ARBA00012513"/>
    </source>
</evidence>
<comment type="catalytic activity">
    <reaction evidence="18">
        <text>L-seryl-[protein] + ATP = O-phospho-L-seryl-[protein] + ADP + H(+)</text>
        <dbReference type="Rhea" id="RHEA:17989"/>
        <dbReference type="Rhea" id="RHEA-COMP:9863"/>
        <dbReference type="Rhea" id="RHEA-COMP:11604"/>
        <dbReference type="ChEBI" id="CHEBI:15378"/>
        <dbReference type="ChEBI" id="CHEBI:29999"/>
        <dbReference type="ChEBI" id="CHEBI:30616"/>
        <dbReference type="ChEBI" id="CHEBI:83421"/>
        <dbReference type="ChEBI" id="CHEBI:456216"/>
        <dbReference type="EC" id="2.7.11.1"/>
    </reaction>
</comment>
<evidence type="ECO:0000256" key="18">
    <source>
        <dbReference type="ARBA" id="ARBA00048679"/>
    </source>
</evidence>
<keyword evidence="10 19" id="KW-0547">Nucleotide-binding</keyword>
<dbReference type="PANTHER" id="PTHR48053:SF32">
    <property type="entry name" value="LEUCINE RICH REPEAT FAMILY PROTEIN, EXPRESSED"/>
    <property type="match status" value="1"/>
</dbReference>
<dbReference type="PROSITE" id="PS00108">
    <property type="entry name" value="PROTEIN_KINASE_ST"/>
    <property type="match status" value="1"/>
</dbReference>
<evidence type="ECO:0000313" key="23">
    <source>
        <dbReference type="Proteomes" id="UP000001514"/>
    </source>
</evidence>
<dbReference type="Gene3D" id="3.30.200.20">
    <property type="entry name" value="Phosphorylase Kinase, domain 1"/>
    <property type="match status" value="1"/>
</dbReference>
<protein>
    <recommendedName>
        <fullName evidence="2">non-specific serine/threonine protein kinase</fullName>
        <ecNumber evidence="2">2.7.11.1</ecNumber>
    </recommendedName>
</protein>
<evidence type="ECO:0000256" key="6">
    <source>
        <dbReference type="ARBA" id="ARBA00022679"/>
    </source>
</evidence>
<dbReference type="GO" id="GO:0005886">
    <property type="term" value="C:plasma membrane"/>
    <property type="evidence" value="ECO:0007669"/>
    <property type="project" value="UniProtKB-SubCell"/>
</dbReference>
<dbReference type="InterPro" id="IPR051716">
    <property type="entry name" value="Plant_RL_S/T_kinase"/>
</dbReference>
<organism evidence="23">
    <name type="scientific">Selaginella moellendorffii</name>
    <name type="common">Spikemoss</name>
    <dbReference type="NCBI Taxonomy" id="88036"/>
    <lineage>
        <taxon>Eukaryota</taxon>
        <taxon>Viridiplantae</taxon>
        <taxon>Streptophyta</taxon>
        <taxon>Embryophyta</taxon>
        <taxon>Tracheophyta</taxon>
        <taxon>Lycopodiopsida</taxon>
        <taxon>Selaginellales</taxon>
        <taxon>Selaginellaceae</taxon>
        <taxon>Selaginella</taxon>
    </lineage>
</organism>
<dbReference type="AlphaFoldDB" id="D8SAZ0"/>
<dbReference type="Pfam" id="PF00069">
    <property type="entry name" value="Pkinase"/>
    <property type="match status" value="1"/>
</dbReference>
<dbReference type="KEGG" id="smo:SELMODRAFT_233530"/>
<dbReference type="InterPro" id="IPR011009">
    <property type="entry name" value="Kinase-like_dom_sf"/>
</dbReference>
<evidence type="ECO:0000256" key="3">
    <source>
        <dbReference type="ARBA" id="ARBA00022475"/>
    </source>
</evidence>
<dbReference type="Gene3D" id="3.80.10.10">
    <property type="entry name" value="Ribonuclease Inhibitor"/>
    <property type="match status" value="4"/>
</dbReference>
<dbReference type="SUPFAM" id="SSF52047">
    <property type="entry name" value="RNI-like"/>
    <property type="match status" value="1"/>
</dbReference>
<feature type="transmembrane region" description="Helical" evidence="20">
    <location>
        <begin position="573"/>
        <end position="596"/>
    </location>
</feature>
<dbReference type="GO" id="GO:0016020">
    <property type="term" value="C:membrane"/>
    <property type="evidence" value="ECO:0000318"/>
    <property type="project" value="GO_Central"/>
</dbReference>
<dbReference type="InterPro" id="IPR000719">
    <property type="entry name" value="Prot_kinase_dom"/>
</dbReference>
<evidence type="ECO:0000256" key="20">
    <source>
        <dbReference type="SAM" id="Phobius"/>
    </source>
</evidence>
<keyword evidence="12 19" id="KW-0067">ATP-binding</keyword>
<keyword evidence="3" id="KW-1003">Cell membrane</keyword>
<feature type="domain" description="Protein kinase" evidence="21">
    <location>
        <begin position="613"/>
        <end position="886"/>
    </location>
</feature>
<dbReference type="Gene3D" id="1.10.510.10">
    <property type="entry name" value="Transferase(Phosphotransferase) domain 1"/>
    <property type="match status" value="1"/>
</dbReference>
<evidence type="ECO:0000256" key="11">
    <source>
        <dbReference type="ARBA" id="ARBA00022777"/>
    </source>
</evidence>
<keyword evidence="8" id="KW-0732">Signal</keyword>
<proteinExistence type="predicted"/>
<dbReference type="SUPFAM" id="SSF56112">
    <property type="entry name" value="Protein kinase-like (PK-like)"/>
    <property type="match status" value="1"/>
</dbReference>
<keyword evidence="11" id="KW-0418">Kinase</keyword>
<reference evidence="22 23" key="1">
    <citation type="journal article" date="2011" name="Science">
        <title>The Selaginella genome identifies genetic changes associated with the evolution of vascular plants.</title>
        <authorList>
            <person name="Banks J.A."/>
            <person name="Nishiyama T."/>
            <person name="Hasebe M."/>
            <person name="Bowman J.L."/>
            <person name="Gribskov M."/>
            <person name="dePamphilis C."/>
            <person name="Albert V.A."/>
            <person name="Aono N."/>
            <person name="Aoyama T."/>
            <person name="Ambrose B.A."/>
            <person name="Ashton N.W."/>
            <person name="Axtell M.J."/>
            <person name="Barker E."/>
            <person name="Barker M.S."/>
            <person name="Bennetzen J.L."/>
            <person name="Bonawitz N.D."/>
            <person name="Chapple C."/>
            <person name="Cheng C."/>
            <person name="Correa L.G."/>
            <person name="Dacre M."/>
            <person name="DeBarry J."/>
            <person name="Dreyer I."/>
            <person name="Elias M."/>
            <person name="Engstrom E.M."/>
            <person name="Estelle M."/>
            <person name="Feng L."/>
            <person name="Finet C."/>
            <person name="Floyd S.K."/>
            <person name="Frommer W.B."/>
            <person name="Fujita T."/>
            <person name="Gramzow L."/>
            <person name="Gutensohn M."/>
            <person name="Harholt J."/>
            <person name="Hattori M."/>
            <person name="Heyl A."/>
            <person name="Hirai T."/>
            <person name="Hiwatashi Y."/>
            <person name="Ishikawa M."/>
            <person name="Iwata M."/>
            <person name="Karol K.G."/>
            <person name="Koehler B."/>
            <person name="Kolukisaoglu U."/>
            <person name="Kubo M."/>
            <person name="Kurata T."/>
            <person name="Lalonde S."/>
            <person name="Li K."/>
            <person name="Li Y."/>
            <person name="Litt A."/>
            <person name="Lyons E."/>
            <person name="Manning G."/>
            <person name="Maruyama T."/>
            <person name="Michael T.P."/>
            <person name="Mikami K."/>
            <person name="Miyazaki S."/>
            <person name="Morinaga S."/>
            <person name="Murata T."/>
            <person name="Mueller-Roeber B."/>
            <person name="Nelson D.R."/>
            <person name="Obara M."/>
            <person name="Oguri Y."/>
            <person name="Olmstead R.G."/>
            <person name="Onodera N."/>
            <person name="Petersen B.L."/>
            <person name="Pils B."/>
            <person name="Prigge M."/>
            <person name="Rensing S.A."/>
            <person name="Riano-Pachon D.M."/>
            <person name="Roberts A.W."/>
            <person name="Sato Y."/>
            <person name="Scheller H.V."/>
            <person name="Schulz B."/>
            <person name="Schulz C."/>
            <person name="Shakirov E.V."/>
            <person name="Shibagaki N."/>
            <person name="Shinohara N."/>
            <person name="Shippen D.E."/>
            <person name="Soerensen I."/>
            <person name="Sotooka R."/>
            <person name="Sugimoto N."/>
            <person name="Sugita M."/>
            <person name="Sumikawa N."/>
            <person name="Tanurdzic M."/>
            <person name="Theissen G."/>
            <person name="Ulvskov P."/>
            <person name="Wakazuki S."/>
            <person name="Weng J.K."/>
            <person name="Willats W.W."/>
            <person name="Wipf D."/>
            <person name="Wolf P.G."/>
            <person name="Yang L."/>
            <person name="Zimmer A.D."/>
            <person name="Zhu Q."/>
            <person name="Mitros T."/>
            <person name="Hellsten U."/>
            <person name="Loque D."/>
            <person name="Otillar R."/>
            <person name="Salamov A."/>
            <person name="Schmutz J."/>
            <person name="Shapiro H."/>
            <person name="Lindquist E."/>
            <person name="Lucas S."/>
            <person name="Rokhsar D."/>
            <person name="Grigoriev I.V."/>
        </authorList>
    </citation>
    <scope>NUCLEOTIDE SEQUENCE [LARGE SCALE GENOMIC DNA]</scope>
</reference>
<evidence type="ECO:0000256" key="13">
    <source>
        <dbReference type="ARBA" id="ARBA00022989"/>
    </source>
</evidence>
<dbReference type="InterPro" id="IPR001611">
    <property type="entry name" value="Leu-rich_rpt"/>
</dbReference>
<evidence type="ECO:0000256" key="7">
    <source>
        <dbReference type="ARBA" id="ARBA00022692"/>
    </source>
</evidence>
<dbReference type="GO" id="GO:0009791">
    <property type="term" value="P:post-embryonic development"/>
    <property type="evidence" value="ECO:0007669"/>
    <property type="project" value="UniProtKB-ARBA"/>
</dbReference>
<dbReference type="SMART" id="SM00220">
    <property type="entry name" value="S_TKc"/>
    <property type="match status" value="1"/>
</dbReference>
<dbReference type="HOGENOM" id="CLU_000288_22_2_1"/>
<comment type="subcellular location">
    <subcellularLocation>
        <location evidence="1">Cell membrane</location>
        <topology evidence="1">Single-pass type I membrane protein</topology>
    </subcellularLocation>
</comment>
<keyword evidence="13 20" id="KW-1133">Transmembrane helix</keyword>
<evidence type="ECO:0000256" key="5">
    <source>
        <dbReference type="ARBA" id="ARBA00022614"/>
    </source>
</evidence>
<dbReference type="Pfam" id="PF00560">
    <property type="entry name" value="LRR_1"/>
    <property type="match status" value="7"/>
</dbReference>
<dbReference type="InterPro" id="IPR032675">
    <property type="entry name" value="LRR_dom_sf"/>
</dbReference>
<gene>
    <name evidence="22" type="ORF">SELMODRAFT_233530</name>
</gene>
<dbReference type="EMBL" id="GL377610">
    <property type="protein sequence ID" value="EFJ18305.1"/>
    <property type="molecule type" value="Genomic_DNA"/>
</dbReference>
<keyword evidence="5" id="KW-0433">Leucine-rich repeat</keyword>
<keyword evidence="7 20" id="KW-0812">Transmembrane</keyword>
<dbReference type="SMART" id="SM00369">
    <property type="entry name" value="LRR_TYP"/>
    <property type="match status" value="9"/>
</dbReference>
<evidence type="ECO:0000256" key="17">
    <source>
        <dbReference type="ARBA" id="ARBA00047899"/>
    </source>
</evidence>
<evidence type="ECO:0000259" key="21">
    <source>
        <dbReference type="PROSITE" id="PS50011"/>
    </source>
</evidence>
<keyword evidence="6" id="KW-0808">Transferase</keyword>
<dbReference type="GO" id="GO:0005524">
    <property type="term" value="F:ATP binding"/>
    <property type="evidence" value="ECO:0007669"/>
    <property type="project" value="UniProtKB-UniRule"/>
</dbReference>
<dbReference type="SUPFAM" id="SSF52058">
    <property type="entry name" value="L domain-like"/>
    <property type="match status" value="1"/>
</dbReference>
<dbReference type="PROSITE" id="PS00107">
    <property type="entry name" value="PROTEIN_KINASE_ATP"/>
    <property type="match status" value="1"/>
</dbReference>
<keyword evidence="4" id="KW-0597">Phosphoprotein</keyword>
<comment type="catalytic activity">
    <reaction evidence="17">
        <text>L-threonyl-[protein] + ATP = O-phospho-L-threonyl-[protein] + ADP + H(+)</text>
        <dbReference type="Rhea" id="RHEA:46608"/>
        <dbReference type="Rhea" id="RHEA-COMP:11060"/>
        <dbReference type="Rhea" id="RHEA-COMP:11605"/>
        <dbReference type="ChEBI" id="CHEBI:15378"/>
        <dbReference type="ChEBI" id="CHEBI:30013"/>
        <dbReference type="ChEBI" id="CHEBI:30616"/>
        <dbReference type="ChEBI" id="CHEBI:61977"/>
        <dbReference type="ChEBI" id="CHEBI:456216"/>
        <dbReference type="EC" id="2.7.11.1"/>
    </reaction>
</comment>
<dbReference type="FunFam" id="3.80.10.10:FF:000416">
    <property type="entry name" value="Probable leucine-rich repeat receptor-like protein kinase At5g63930"/>
    <property type="match status" value="1"/>
</dbReference>
<evidence type="ECO:0000256" key="19">
    <source>
        <dbReference type="PROSITE-ProRule" id="PRU10141"/>
    </source>
</evidence>
<evidence type="ECO:0000256" key="10">
    <source>
        <dbReference type="ARBA" id="ARBA00022741"/>
    </source>
</evidence>
<keyword evidence="14 20" id="KW-0472">Membrane</keyword>
<keyword evidence="23" id="KW-1185">Reference proteome</keyword>
<dbReference type="GO" id="GO:0004674">
    <property type="term" value="F:protein serine/threonine kinase activity"/>
    <property type="evidence" value="ECO:0007669"/>
    <property type="project" value="UniProtKB-EC"/>
</dbReference>
<feature type="binding site" evidence="19">
    <location>
        <position position="642"/>
    </location>
    <ligand>
        <name>ATP</name>
        <dbReference type="ChEBI" id="CHEBI:30616"/>
    </ligand>
</feature>
<keyword evidence="9" id="KW-0677">Repeat</keyword>
<dbReference type="CDD" id="cd14066">
    <property type="entry name" value="STKc_IRAK"/>
    <property type="match status" value="1"/>
</dbReference>
<dbReference type="PANTHER" id="PTHR48053">
    <property type="entry name" value="LEUCINE RICH REPEAT FAMILY PROTEIN, EXPRESSED"/>
    <property type="match status" value="1"/>
</dbReference>
<evidence type="ECO:0000256" key="4">
    <source>
        <dbReference type="ARBA" id="ARBA00022553"/>
    </source>
</evidence>
<dbReference type="InterPro" id="IPR008271">
    <property type="entry name" value="Ser/Thr_kinase_AS"/>
</dbReference>
<dbReference type="Proteomes" id="UP000001514">
    <property type="component" value="Unassembled WGS sequence"/>
</dbReference>
<evidence type="ECO:0000256" key="8">
    <source>
        <dbReference type="ARBA" id="ARBA00022729"/>
    </source>
</evidence>
<evidence type="ECO:0000256" key="15">
    <source>
        <dbReference type="ARBA" id="ARBA00023170"/>
    </source>
</evidence>
<dbReference type="FunFam" id="1.10.510.10:FF:000388">
    <property type="entry name" value="Leucine-rich repeat receptor-like tyrosine-protein kinase PXC3"/>
    <property type="match status" value="1"/>
</dbReference>
<keyword evidence="15" id="KW-0675">Receptor</keyword>
<dbReference type="FunFam" id="3.80.10.10:FF:000363">
    <property type="entry name" value="Leucine-rich repeat family protein"/>
    <property type="match status" value="1"/>
</dbReference>
<dbReference type="eggNOG" id="ENOG502QPYS">
    <property type="taxonomic scope" value="Eukaryota"/>
</dbReference>
<dbReference type="Gramene" id="EFJ18305">
    <property type="protein sequence ID" value="EFJ18305"/>
    <property type="gene ID" value="SELMODRAFT_233530"/>
</dbReference>
<dbReference type="FunFam" id="3.80.10.10:FF:000233">
    <property type="entry name" value="Leucine-rich repeat receptor-like protein kinase TDR"/>
    <property type="match status" value="1"/>
</dbReference>
<evidence type="ECO:0000256" key="14">
    <source>
        <dbReference type="ARBA" id="ARBA00023136"/>
    </source>
</evidence>
<keyword evidence="16" id="KW-0325">Glycoprotein</keyword>
<dbReference type="InterPro" id="IPR017441">
    <property type="entry name" value="Protein_kinase_ATP_BS"/>
</dbReference>
<evidence type="ECO:0000256" key="9">
    <source>
        <dbReference type="ARBA" id="ARBA00022737"/>
    </source>
</evidence>
<accession>D8SAZ0</accession>
<evidence type="ECO:0000256" key="12">
    <source>
        <dbReference type="ARBA" id="ARBA00022840"/>
    </source>
</evidence>
<dbReference type="InterPro" id="IPR003591">
    <property type="entry name" value="Leu-rich_rpt_typical-subtyp"/>
</dbReference>